<keyword evidence="3" id="KW-0813">Transport</keyword>
<keyword evidence="6 7" id="KW-0472">Membrane</keyword>
<feature type="transmembrane region" description="Helical" evidence="7">
    <location>
        <begin position="183"/>
        <end position="206"/>
    </location>
</feature>
<feature type="transmembrane region" description="Helical" evidence="7">
    <location>
        <begin position="339"/>
        <end position="359"/>
    </location>
</feature>
<sequence length="495" mass="53300">MSNSISKGFKTSEIISIVISLLILALAVLNSAMQIGLFNIPTVTFSVLAIFASSLVLWLFVAIDWPSILCLICLGFLPEVTYGQIFQQSFGNTTFVFLFFTFLVTHALEQTSFLKRVSAWAINSAWAQVSPWRFVFAFLSVMLLISTFVSPTILFMIAFPIYEEVMTQFGLEKGDKQASKLLVALYASIAIGTAMTPINHVFAITAMGLYETAYGTAITNGQYMSFAVPAGLTIFLILLVSLKWIWRMDLSNVKLGEIASLSDLPKADKKEKAVVSIFSGVVALWLLPEVLGFILPGVAAFLKSAGIAFPPMIGSLVLAVVHVDGKPLVKLQEGISKGVFWPSLLIVAATLTLGSFLSNPDMGVITLIESFLTPLLVGLSPLLMVLVFILWAALQTNFSSNLVTVSVVTTIVITIAGSQVDLPINVAVVASLIGFMASLAYMTPPAMPYIAISIGSGWTTAKDALLYGFYLLLWSAASAVLVGYTLGSVFLSQLS</sequence>
<comment type="caution">
    <text evidence="9">The sequence shown here is derived from an EMBL/GenBank/DDBJ whole genome shotgun (WGS) entry which is preliminary data.</text>
</comment>
<dbReference type="EMBL" id="JACAOA010000021">
    <property type="protein sequence ID" value="MBA5729716.1"/>
    <property type="molecule type" value="Genomic_DNA"/>
</dbReference>
<feature type="transmembrane region" description="Helical" evidence="7">
    <location>
        <begin position="371"/>
        <end position="394"/>
    </location>
</feature>
<evidence type="ECO:0000256" key="6">
    <source>
        <dbReference type="ARBA" id="ARBA00023136"/>
    </source>
</evidence>
<feature type="transmembrane region" description="Helical" evidence="7">
    <location>
        <begin position="134"/>
        <end position="162"/>
    </location>
</feature>
<feature type="transmembrane region" description="Helical" evidence="7">
    <location>
        <begin position="301"/>
        <end position="323"/>
    </location>
</feature>
<organism evidence="9 10">
    <name type="scientific">Ruoffia halotolerans</name>
    <dbReference type="NCBI Taxonomy" id="2748684"/>
    <lineage>
        <taxon>Bacteria</taxon>
        <taxon>Bacillati</taxon>
        <taxon>Bacillota</taxon>
        <taxon>Bacilli</taxon>
        <taxon>Lactobacillales</taxon>
        <taxon>Aerococcaceae</taxon>
        <taxon>Ruoffia</taxon>
    </lineage>
</organism>
<accession>A0A839A644</accession>
<evidence type="ECO:0000259" key="8">
    <source>
        <dbReference type="Pfam" id="PF03600"/>
    </source>
</evidence>
<feature type="transmembrane region" description="Helical" evidence="7">
    <location>
        <begin position="12"/>
        <end position="33"/>
    </location>
</feature>
<dbReference type="RefSeq" id="WP_218931406.1">
    <property type="nucleotide sequence ID" value="NZ_JACAOA010000021.1"/>
</dbReference>
<dbReference type="InterPro" id="IPR004680">
    <property type="entry name" value="Cit_transptr-like_dom"/>
</dbReference>
<evidence type="ECO:0000313" key="10">
    <source>
        <dbReference type="Proteomes" id="UP000571018"/>
    </source>
</evidence>
<evidence type="ECO:0000256" key="4">
    <source>
        <dbReference type="ARBA" id="ARBA00022692"/>
    </source>
</evidence>
<dbReference type="GO" id="GO:0022857">
    <property type="term" value="F:transmembrane transporter activity"/>
    <property type="evidence" value="ECO:0007669"/>
    <property type="project" value="TreeGrafter"/>
</dbReference>
<reference evidence="9 10" key="1">
    <citation type="submission" date="2020-06" db="EMBL/GenBank/DDBJ databases">
        <title>Reclassification of Facklamia ignava, Facklamia soureckii and Facklami tabacinasalis as Falseniella iganva gen. nov., comb. nov., Hutsoniella ignava gen. nov., comb. nov., and Ruoffia tabacinasalis gen. nov., comb. nov and description of Ruoffia haltotolerans sp. nov., isolated from hypersaline Inland Sea of Qatar.</title>
        <authorList>
            <person name="Fotedar R."/>
            <person name="Sankaranarayanan K."/>
            <person name="Lawson P."/>
            <person name="Caldwell M."/>
            <person name="Zeyara A."/>
            <person name="Al Malki A."/>
            <person name="Ali M."/>
        </authorList>
    </citation>
    <scope>NUCLEOTIDE SEQUENCE [LARGE SCALE GENOMIC DNA]</scope>
    <source>
        <strain evidence="9 10">INB8</strain>
    </source>
</reference>
<dbReference type="Pfam" id="PF03600">
    <property type="entry name" value="CitMHS"/>
    <property type="match status" value="1"/>
</dbReference>
<feature type="transmembrane region" description="Helical" evidence="7">
    <location>
        <begin position="401"/>
        <end position="418"/>
    </location>
</feature>
<feature type="transmembrane region" description="Helical" evidence="7">
    <location>
        <begin position="45"/>
        <end position="77"/>
    </location>
</feature>
<comment type="subcellular location">
    <subcellularLocation>
        <location evidence="1">Membrane</location>
        <topology evidence="1">Multi-pass membrane protein</topology>
    </subcellularLocation>
</comment>
<keyword evidence="4 7" id="KW-0812">Transmembrane</keyword>
<protein>
    <submittedName>
        <fullName evidence="9">SLC13 family permease</fullName>
    </submittedName>
</protein>
<evidence type="ECO:0000256" key="3">
    <source>
        <dbReference type="ARBA" id="ARBA00022448"/>
    </source>
</evidence>
<keyword evidence="10" id="KW-1185">Reference proteome</keyword>
<dbReference type="GO" id="GO:0005886">
    <property type="term" value="C:plasma membrane"/>
    <property type="evidence" value="ECO:0007669"/>
    <property type="project" value="TreeGrafter"/>
</dbReference>
<evidence type="ECO:0000256" key="5">
    <source>
        <dbReference type="ARBA" id="ARBA00022989"/>
    </source>
</evidence>
<gene>
    <name evidence="9" type="ORF">HW423_07950</name>
</gene>
<dbReference type="Proteomes" id="UP000571018">
    <property type="component" value="Unassembled WGS sequence"/>
</dbReference>
<keyword evidence="5 7" id="KW-1133">Transmembrane helix</keyword>
<name>A0A839A644_9LACT</name>
<evidence type="ECO:0000313" key="9">
    <source>
        <dbReference type="EMBL" id="MBA5729716.1"/>
    </source>
</evidence>
<feature type="domain" description="Citrate transporter-like" evidence="8">
    <location>
        <begin position="56"/>
        <end position="434"/>
    </location>
</feature>
<dbReference type="PANTHER" id="PTHR10283:SF82">
    <property type="entry name" value="SOLUTE CARRIER FAMILY 13 MEMBER 2"/>
    <property type="match status" value="1"/>
</dbReference>
<evidence type="ECO:0000256" key="7">
    <source>
        <dbReference type="SAM" id="Phobius"/>
    </source>
</evidence>
<dbReference type="AlphaFoldDB" id="A0A839A644"/>
<evidence type="ECO:0000256" key="2">
    <source>
        <dbReference type="ARBA" id="ARBA00006772"/>
    </source>
</evidence>
<feature type="transmembrane region" description="Helical" evidence="7">
    <location>
        <begin position="89"/>
        <end position="108"/>
    </location>
</feature>
<dbReference type="PANTHER" id="PTHR10283">
    <property type="entry name" value="SOLUTE CARRIER FAMILY 13 MEMBER"/>
    <property type="match status" value="1"/>
</dbReference>
<feature type="transmembrane region" description="Helical" evidence="7">
    <location>
        <begin position="226"/>
        <end position="246"/>
    </location>
</feature>
<proteinExistence type="inferred from homology"/>
<feature type="transmembrane region" description="Helical" evidence="7">
    <location>
        <begin position="464"/>
        <end position="486"/>
    </location>
</feature>
<evidence type="ECO:0000256" key="1">
    <source>
        <dbReference type="ARBA" id="ARBA00004141"/>
    </source>
</evidence>
<feature type="transmembrane region" description="Helical" evidence="7">
    <location>
        <begin position="424"/>
        <end position="443"/>
    </location>
</feature>
<comment type="similarity">
    <text evidence="2">Belongs to the SLC13A/DASS transporter (TC 2.A.47) family. NADC subfamily.</text>
</comment>
<feature type="transmembrane region" description="Helical" evidence="7">
    <location>
        <begin position="273"/>
        <end position="295"/>
    </location>
</feature>